<dbReference type="GO" id="GO:0003677">
    <property type="term" value="F:DNA binding"/>
    <property type="evidence" value="ECO:0007669"/>
    <property type="project" value="UniProtKB-UniRule"/>
</dbReference>
<feature type="region of interest" description="Disordered" evidence="3">
    <location>
        <begin position="1"/>
        <end position="24"/>
    </location>
</feature>
<organism evidence="5 6">
    <name type="scientific">Mesorhizobium australicum</name>
    <dbReference type="NCBI Taxonomy" id="536018"/>
    <lineage>
        <taxon>Bacteria</taxon>
        <taxon>Pseudomonadati</taxon>
        <taxon>Pseudomonadota</taxon>
        <taxon>Alphaproteobacteria</taxon>
        <taxon>Hyphomicrobiales</taxon>
        <taxon>Phyllobacteriaceae</taxon>
        <taxon>Mesorhizobium</taxon>
    </lineage>
</organism>
<name>A0A1X7PIA4_9HYPH</name>
<evidence type="ECO:0000256" key="1">
    <source>
        <dbReference type="ARBA" id="ARBA00023125"/>
    </source>
</evidence>
<dbReference type="OrthoDB" id="8911656at2"/>
<accession>A0A1X7PIA4</accession>
<dbReference type="Gene3D" id="1.10.357.10">
    <property type="entry name" value="Tetracycline Repressor, domain 2"/>
    <property type="match status" value="1"/>
</dbReference>
<gene>
    <name evidence="5" type="ORF">SAMN02982922_4395</name>
</gene>
<keyword evidence="6" id="KW-1185">Reference proteome</keyword>
<evidence type="ECO:0000256" key="2">
    <source>
        <dbReference type="PROSITE-ProRule" id="PRU00335"/>
    </source>
</evidence>
<proteinExistence type="predicted"/>
<dbReference type="InterPro" id="IPR001647">
    <property type="entry name" value="HTH_TetR"/>
</dbReference>
<evidence type="ECO:0000256" key="3">
    <source>
        <dbReference type="SAM" id="MobiDB-lite"/>
    </source>
</evidence>
<feature type="compositionally biased region" description="Basic and acidic residues" evidence="3">
    <location>
        <begin position="10"/>
        <end position="24"/>
    </location>
</feature>
<dbReference type="SUPFAM" id="SSF46689">
    <property type="entry name" value="Homeodomain-like"/>
    <property type="match status" value="1"/>
</dbReference>
<dbReference type="EMBL" id="FXBL01000004">
    <property type="protein sequence ID" value="SMH51310.1"/>
    <property type="molecule type" value="Genomic_DNA"/>
</dbReference>
<feature type="domain" description="HTH tetR-type" evidence="4">
    <location>
        <begin position="29"/>
        <end position="88"/>
    </location>
</feature>
<protein>
    <submittedName>
        <fullName evidence="5">Transcriptional regulator, TetR family</fullName>
    </submittedName>
</protein>
<keyword evidence="1 2" id="KW-0238">DNA-binding</keyword>
<dbReference type="PROSITE" id="PS50977">
    <property type="entry name" value="HTH_TETR_2"/>
    <property type="match status" value="1"/>
</dbReference>
<dbReference type="AlphaFoldDB" id="A0A1X7PIA4"/>
<dbReference type="InterPro" id="IPR009057">
    <property type="entry name" value="Homeodomain-like_sf"/>
</dbReference>
<feature type="DNA-binding region" description="H-T-H motif" evidence="2">
    <location>
        <begin position="51"/>
        <end position="70"/>
    </location>
</feature>
<evidence type="ECO:0000313" key="5">
    <source>
        <dbReference type="EMBL" id="SMH51310.1"/>
    </source>
</evidence>
<evidence type="ECO:0000313" key="6">
    <source>
        <dbReference type="Proteomes" id="UP000193083"/>
    </source>
</evidence>
<reference evidence="5 6" key="1">
    <citation type="submission" date="2017-04" db="EMBL/GenBank/DDBJ databases">
        <authorList>
            <person name="Afonso C.L."/>
            <person name="Miller P.J."/>
            <person name="Scott M.A."/>
            <person name="Spackman E."/>
            <person name="Goraichik I."/>
            <person name="Dimitrov K.M."/>
            <person name="Suarez D.L."/>
            <person name="Swayne D.E."/>
        </authorList>
    </citation>
    <scope>NUCLEOTIDE SEQUENCE [LARGE SCALE GENOMIC DNA]</scope>
    <source>
        <strain evidence="5 6">B5P</strain>
    </source>
</reference>
<dbReference type="Proteomes" id="UP000193083">
    <property type="component" value="Unassembled WGS sequence"/>
</dbReference>
<sequence>MSETTFDTMTAERPRDDGSLPDGRRLRAERSRKCIVDALITLIRNREIMPSAERVSEEAKVGLRTVFRHFEDMDSLYQEVGDQIDAQIQPIMRRPFIASDWQGRIIEMIDRRAEAFEWVMPFKVQANARLLQSEYLKAKHRCAVDADIERLCAILPPEVKRDETLFDAFLTVLSFDVWYRLRQDQGRTVEQAKAAVRRLVDGLLATI</sequence>
<dbReference type="RefSeq" id="WP_085466090.1">
    <property type="nucleotide sequence ID" value="NZ_FXBL01000004.1"/>
</dbReference>
<evidence type="ECO:0000259" key="4">
    <source>
        <dbReference type="PROSITE" id="PS50977"/>
    </source>
</evidence>